<feature type="transmembrane region" description="Helical" evidence="6">
    <location>
        <begin position="7"/>
        <end position="33"/>
    </location>
</feature>
<dbReference type="Gene3D" id="1.20.1250.20">
    <property type="entry name" value="MFS general substrate transporter like domains"/>
    <property type="match status" value="2"/>
</dbReference>
<evidence type="ECO:0000256" key="6">
    <source>
        <dbReference type="SAM" id="Phobius"/>
    </source>
</evidence>
<dbReference type="Pfam" id="PF07690">
    <property type="entry name" value="MFS_1"/>
    <property type="match status" value="1"/>
</dbReference>
<dbReference type="PANTHER" id="PTHR43702:SF12">
    <property type="entry name" value="N-ACETYL GLUCOSAMINE TRANSPORTER NAGP"/>
    <property type="match status" value="1"/>
</dbReference>
<dbReference type="InterPro" id="IPR020846">
    <property type="entry name" value="MFS_dom"/>
</dbReference>
<dbReference type="EMBL" id="JAKZGS010000026">
    <property type="protein sequence ID" value="MCH7400057.1"/>
    <property type="molecule type" value="Genomic_DNA"/>
</dbReference>
<evidence type="ECO:0000256" key="1">
    <source>
        <dbReference type="ARBA" id="ARBA00004429"/>
    </source>
</evidence>
<feature type="transmembrane region" description="Helical" evidence="6">
    <location>
        <begin position="317"/>
        <end position="339"/>
    </location>
</feature>
<feature type="transmembrane region" description="Helical" evidence="6">
    <location>
        <begin position="183"/>
        <end position="207"/>
    </location>
</feature>
<evidence type="ECO:0000259" key="7">
    <source>
        <dbReference type="PROSITE" id="PS50850"/>
    </source>
</evidence>
<dbReference type="InterPro" id="IPR050375">
    <property type="entry name" value="MFS_TsgA-like"/>
</dbReference>
<evidence type="ECO:0000313" key="9">
    <source>
        <dbReference type="Proteomes" id="UP001165488"/>
    </source>
</evidence>
<dbReference type="PANTHER" id="PTHR43702">
    <property type="entry name" value="L-FUCOSE-PROTON SYMPORTER"/>
    <property type="match status" value="1"/>
</dbReference>
<feature type="domain" description="Major facilitator superfamily (MFS) profile" evidence="7">
    <location>
        <begin position="7"/>
        <end position="402"/>
    </location>
</feature>
<feature type="transmembrane region" description="Helical" evidence="6">
    <location>
        <begin position="269"/>
        <end position="287"/>
    </location>
</feature>
<dbReference type="Proteomes" id="UP001165488">
    <property type="component" value="Unassembled WGS sequence"/>
</dbReference>
<feature type="transmembrane region" description="Helical" evidence="6">
    <location>
        <begin position="45"/>
        <end position="65"/>
    </location>
</feature>
<evidence type="ECO:0000256" key="5">
    <source>
        <dbReference type="ARBA" id="ARBA00023136"/>
    </source>
</evidence>
<keyword evidence="3 6" id="KW-0812">Transmembrane</keyword>
<dbReference type="SUPFAM" id="SSF103473">
    <property type="entry name" value="MFS general substrate transporter"/>
    <property type="match status" value="1"/>
</dbReference>
<accession>A0ABS9UTW0</accession>
<dbReference type="RefSeq" id="WP_241276550.1">
    <property type="nucleotide sequence ID" value="NZ_JAKZGS010000026.1"/>
</dbReference>
<keyword evidence="5 6" id="KW-0472">Membrane</keyword>
<comment type="caution">
    <text evidence="8">The sequence shown here is derived from an EMBL/GenBank/DDBJ whole genome shotgun (WGS) entry which is preliminary data.</text>
</comment>
<feature type="transmembrane region" description="Helical" evidence="6">
    <location>
        <begin position="128"/>
        <end position="146"/>
    </location>
</feature>
<name>A0ABS9UTW0_9BACT</name>
<keyword evidence="4 6" id="KW-1133">Transmembrane helix</keyword>
<dbReference type="InterPro" id="IPR036259">
    <property type="entry name" value="MFS_trans_sf"/>
</dbReference>
<comment type="subcellular location">
    <subcellularLocation>
        <location evidence="1">Cell inner membrane</location>
        <topology evidence="1">Multi-pass membrane protein</topology>
    </subcellularLocation>
</comment>
<keyword evidence="9" id="KW-1185">Reference proteome</keyword>
<feature type="transmembrane region" description="Helical" evidence="6">
    <location>
        <begin position="96"/>
        <end position="116"/>
    </location>
</feature>
<evidence type="ECO:0000256" key="4">
    <source>
        <dbReference type="ARBA" id="ARBA00022989"/>
    </source>
</evidence>
<feature type="transmembrane region" description="Helical" evidence="6">
    <location>
        <begin position="228"/>
        <end position="249"/>
    </location>
</feature>
<dbReference type="InterPro" id="IPR011701">
    <property type="entry name" value="MFS"/>
</dbReference>
<keyword evidence="2" id="KW-1003">Cell membrane</keyword>
<organism evidence="8 9">
    <name type="scientific">Belliella calami</name>
    <dbReference type="NCBI Taxonomy" id="2923436"/>
    <lineage>
        <taxon>Bacteria</taxon>
        <taxon>Pseudomonadati</taxon>
        <taxon>Bacteroidota</taxon>
        <taxon>Cytophagia</taxon>
        <taxon>Cytophagales</taxon>
        <taxon>Cyclobacteriaceae</taxon>
        <taxon>Belliella</taxon>
    </lineage>
</organism>
<proteinExistence type="predicted"/>
<gene>
    <name evidence="8" type="ORF">MM236_18830</name>
</gene>
<evidence type="ECO:0000256" key="2">
    <source>
        <dbReference type="ARBA" id="ARBA00022475"/>
    </source>
</evidence>
<evidence type="ECO:0000313" key="8">
    <source>
        <dbReference type="EMBL" id="MCH7400057.1"/>
    </source>
</evidence>
<sequence>MNKNRLILILIFLIFFVISLLTNILGPIIPAIINSFSLSMGLAGFLPFSFFVAYGVMSLPAGLLVEKYREKNILVLSFGLAAFGALIFAINTTFTTALISLFIIGIGMAMLQVVINPLLRTTGGEENFAFYSVLGQFAFGAASFLSPQLYSYLVRNIHTDSGNGQLEWMNTIVPKELTWISVYWVFAFIAILMICIISFFKFSKVALKEAEKIQLGYNLKKLLKTKIVWLYFLGVFCYVGCEQGIANWLSKFLYDYHYVDPATTGALTISYFWGLLTIGCLLGLLLLKVLDSKLVLVVFSIGAIVSLVLALNGSQEMALYAFPMTGFFLSVMWSVIISLALNSLSYAHGTFAGILCSGIIGGAIFPLIIGQLADQVGLRYSLLVLVLPLAFILSIGIWAKPLVANSRLK</sequence>
<feature type="transmembrane region" description="Helical" evidence="6">
    <location>
        <begin position="72"/>
        <end position="90"/>
    </location>
</feature>
<reference evidence="8" key="1">
    <citation type="submission" date="2022-03" db="EMBL/GenBank/DDBJ databases">
        <title>De novo assembled genomes of Belliella spp. (Cyclobacteriaceae) strains.</title>
        <authorList>
            <person name="Szabo A."/>
            <person name="Korponai K."/>
            <person name="Felfoldi T."/>
        </authorList>
    </citation>
    <scope>NUCLEOTIDE SEQUENCE</scope>
    <source>
        <strain evidence="8">DSM 107340</strain>
    </source>
</reference>
<dbReference type="PROSITE" id="PS50850">
    <property type="entry name" value="MFS"/>
    <property type="match status" value="1"/>
</dbReference>
<feature type="transmembrane region" description="Helical" evidence="6">
    <location>
        <begin position="378"/>
        <end position="399"/>
    </location>
</feature>
<feature type="transmembrane region" description="Helical" evidence="6">
    <location>
        <begin position="351"/>
        <end position="372"/>
    </location>
</feature>
<protein>
    <submittedName>
        <fullName evidence="8">MFS transporter</fullName>
    </submittedName>
</protein>
<evidence type="ECO:0000256" key="3">
    <source>
        <dbReference type="ARBA" id="ARBA00022692"/>
    </source>
</evidence>
<feature type="transmembrane region" description="Helical" evidence="6">
    <location>
        <begin position="294"/>
        <end position="311"/>
    </location>
</feature>